<feature type="domain" description="Dienelactone hydrolase" evidence="2">
    <location>
        <begin position="18"/>
        <end position="195"/>
    </location>
</feature>
<dbReference type="InterPro" id="IPR050261">
    <property type="entry name" value="FrsA_esterase"/>
</dbReference>
<dbReference type="RefSeq" id="WP_183315422.1">
    <property type="nucleotide sequence ID" value="NZ_JACIEN010000001.1"/>
</dbReference>
<dbReference type="PANTHER" id="PTHR22946:SF9">
    <property type="entry name" value="POLYKETIDE TRANSFERASE AF380"/>
    <property type="match status" value="1"/>
</dbReference>
<dbReference type="Proteomes" id="UP000577362">
    <property type="component" value="Unassembled WGS sequence"/>
</dbReference>
<organism evidence="3 4">
    <name type="scientific">Chelatococcus caeni</name>
    <dbReference type="NCBI Taxonomy" id="1348468"/>
    <lineage>
        <taxon>Bacteria</taxon>
        <taxon>Pseudomonadati</taxon>
        <taxon>Pseudomonadota</taxon>
        <taxon>Alphaproteobacteria</taxon>
        <taxon>Hyphomicrobiales</taxon>
        <taxon>Chelatococcaceae</taxon>
        <taxon>Chelatococcus</taxon>
    </lineage>
</organism>
<evidence type="ECO:0000313" key="3">
    <source>
        <dbReference type="EMBL" id="MBB4015140.1"/>
    </source>
</evidence>
<evidence type="ECO:0000313" key="4">
    <source>
        <dbReference type="Proteomes" id="UP000577362"/>
    </source>
</evidence>
<dbReference type="GO" id="GO:0052689">
    <property type="term" value="F:carboxylic ester hydrolase activity"/>
    <property type="evidence" value="ECO:0007669"/>
    <property type="project" value="UniProtKB-ARBA"/>
</dbReference>
<dbReference type="PANTHER" id="PTHR22946">
    <property type="entry name" value="DIENELACTONE HYDROLASE DOMAIN-CONTAINING PROTEIN-RELATED"/>
    <property type="match status" value="1"/>
</dbReference>
<keyword evidence="4" id="KW-1185">Reference proteome</keyword>
<evidence type="ECO:0000256" key="1">
    <source>
        <dbReference type="ARBA" id="ARBA00022801"/>
    </source>
</evidence>
<name>A0A840BQ87_9HYPH</name>
<gene>
    <name evidence="3" type="ORF">GGR16_000146</name>
</gene>
<keyword evidence="1 3" id="KW-0378">Hydrolase</keyword>
<protein>
    <submittedName>
        <fullName evidence="3">Dienelactone hydrolase</fullName>
    </submittedName>
</protein>
<dbReference type="InterPro" id="IPR002925">
    <property type="entry name" value="Dienelactn_hydro"/>
</dbReference>
<proteinExistence type="predicted"/>
<dbReference type="AlphaFoldDB" id="A0A840BQ87"/>
<dbReference type="Gene3D" id="3.40.50.1820">
    <property type="entry name" value="alpha/beta hydrolase"/>
    <property type="match status" value="1"/>
</dbReference>
<dbReference type="InterPro" id="IPR029058">
    <property type="entry name" value="AB_hydrolase_fold"/>
</dbReference>
<dbReference type="EMBL" id="JACIEN010000001">
    <property type="protein sequence ID" value="MBB4015140.1"/>
    <property type="molecule type" value="Genomic_DNA"/>
</dbReference>
<sequence length="218" mass="22671">MQGAAVREVHIEPEGLTGLLGVPADAAGVVIFAHGSGSGRLSPRNNHVAAALQEAGLATFLLDLLTPEEAADRRNVFDIPLIAARLERATAWIAGFPDTASLRPGYFGASTGAGAALVAAAQPHSSVAAVVLRGGRPDLALPVLHRVKAPTLLLVGSLDGPVIGMNREAYEALACEKQLIIVEGAGHLFEEPGKLDEVVHHARDWFLAHLPGSRTDSG</sequence>
<comment type="caution">
    <text evidence="3">The sequence shown here is derived from an EMBL/GenBank/DDBJ whole genome shotgun (WGS) entry which is preliminary data.</text>
</comment>
<dbReference type="SUPFAM" id="SSF53474">
    <property type="entry name" value="alpha/beta-Hydrolases"/>
    <property type="match status" value="1"/>
</dbReference>
<dbReference type="Pfam" id="PF01738">
    <property type="entry name" value="DLH"/>
    <property type="match status" value="1"/>
</dbReference>
<evidence type="ECO:0000259" key="2">
    <source>
        <dbReference type="Pfam" id="PF01738"/>
    </source>
</evidence>
<accession>A0A840BQ87</accession>
<reference evidence="3 4" key="1">
    <citation type="submission" date="2020-08" db="EMBL/GenBank/DDBJ databases">
        <title>Genomic Encyclopedia of Type Strains, Phase IV (KMG-IV): sequencing the most valuable type-strain genomes for metagenomic binning, comparative biology and taxonomic classification.</title>
        <authorList>
            <person name="Goeker M."/>
        </authorList>
    </citation>
    <scope>NUCLEOTIDE SEQUENCE [LARGE SCALE GENOMIC DNA]</scope>
    <source>
        <strain evidence="3 4">DSM 103737</strain>
    </source>
</reference>